<proteinExistence type="predicted"/>
<dbReference type="VEuPathDB" id="MicrosporidiaDB:EHP00_1672"/>
<evidence type="ECO:0000256" key="1">
    <source>
        <dbReference type="SAM" id="SignalP"/>
    </source>
</evidence>
<sequence>MEMVNIFLFITHVFSFVFTYKDGGNLKITHEDKFIIYKNGVCKGFDINVYFLNFNEDLVLNGDYVLLNCYVINAN</sequence>
<organism evidence="2 3">
    <name type="scientific">Ecytonucleospora hepatopenaei</name>
    <dbReference type="NCBI Taxonomy" id="646526"/>
    <lineage>
        <taxon>Eukaryota</taxon>
        <taxon>Fungi</taxon>
        <taxon>Fungi incertae sedis</taxon>
        <taxon>Microsporidia</taxon>
        <taxon>Enterocytozoonidae</taxon>
        <taxon>Ecytonucleospora</taxon>
    </lineage>
</organism>
<evidence type="ECO:0000313" key="2">
    <source>
        <dbReference type="EMBL" id="OQS53621.1"/>
    </source>
</evidence>
<keyword evidence="3" id="KW-1185">Reference proteome</keyword>
<dbReference type="AlphaFoldDB" id="A0A1W0E309"/>
<name>A0A1W0E309_9MICR</name>
<gene>
    <name evidence="2" type="ORF">EHP00_1672</name>
</gene>
<comment type="caution">
    <text evidence="2">The sequence shown here is derived from an EMBL/GenBank/DDBJ whole genome shotgun (WGS) entry which is preliminary data.</text>
</comment>
<feature type="signal peptide" evidence="1">
    <location>
        <begin position="1"/>
        <end position="15"/>
    </location>
</feature>
<dbReference type="EMBL" id="MNPJ01000027">
    <property type="protein sequence ID" value="OQS53621.1"/>
    <property type="molecule type" value="Genomic_DNA"/>
</dbReference>
<keyword evidence="1" id="KW-0732">Signal</keyword>
<feature type="chain" id="PRO_5012980834" evidence="1">
    <location>
        <begin position="16"/>
        <end position="75"/>
    </location>
</feature>
<reference evidence="2 3" key="1">
    <citation type="journal article" date="2017" name="Environ. Microbiol.">
        <title>Decay of the glycolytic pathway and adaptation to intranuclear parasitism within Enterocytozoonidae microsporidia.</title>
        <authorList>
            <person name="Wiredu Boakye D."/>
            <person name="Jaroenlak P."/>
            <person name="Prachumwat A."/>
            <person name="Williams T.A."/>
            <person name="Bateman K.S."/>
            <person name="Itsathitphaisarn O."/>
            <person name="Sritunyalucksana K."/>
            <person name="Paszkiewicz K.H."/>
            <person name="Moore K.A."/>
            <person name="Stentiford G.D."/>
            <person name="Williams B.A."/>
        </authorList>
    </citation>
    <scope>NUCLEOTIDE SEQUENCE [LARGE SCALE GENOMIC DNA]</scope>
    <source>
        <strain evidence="2 3">TH1</strain>
    </source>
</reference>
<accession>A0A1W0E309</accession>
<dbReference type="Proteomes" id="UP000192758">
    <property type="component" value="Unassembled WGS sequence"/>
</dbReference>
<evidence type="ECO:0000313" key="3">
    <source>
        <dbReference type="Proteomes" id="UP000192758"/>
    </source>
</evidence>
<protein>
    <submittedName>
        <fullName evidence="2">Uncharacterized protein</fullName>
    </submittedName>
</protein>